<feature type="region of interest" description="Disordered" evidence="7">
    <location>
        <begin position="90"/>
        <end position="114"/>
    </location>
</feature>
<keyword evidence="4 6" id="KW-0496">Mitochondrion</keyword>
<protein>
    <recommendedName>
        <fullName evidence="6">Succinate dehydrogenase assembly factor 3</fullName>
        <shortName evidence="6">SDH assembly factor 3</shortName>
        <shortName evidence="6">SDHAF3</shortName>
    </recommendedName>
</protein>
<evidence type="ECO:0000256" key="4">
    <source>
        <dbReference type="ARBA" id="ARBA00023128"/>
    </source>
</evidence>
<feature type="compositionally biased region" description="Basic and acidic residues" evidence="7">
    <location>
        <begin position="100"/>
        <end position="114"/>
    </location>
</feature>
<evidence type="ECO:0000256" key="7">
    <source>
        <dbReference type="SAM" id="MobiDB-lite"/>
    </source>
</evidence>
<evidence type="ECO:0000256" key="3">
    <source>
        <dbReference type="ARBA" id="ARBA00022946"/>
    </source>
</evidence>
<evidence type="ECO:0000256" key="5">
    <source>
        <dbReference type="ARBA" id="ARBA00023186"/>
    </source>
</evidence>
<dbReference type="InterPro" id="IPR008381">
    <property type="entry name" value="SDHAF3/Sdh7"/>
</dbReference>
<dbReference type="GO" id="GO:0005758">
    <property type="term" value="C:mitochondrial intermembrane space"/>
    <property type="evidence" value="ECO:0007669"/>
    <property type="project" value="TreeGrafter"/>
</dbReference>
<comment type="caution">
    <text evidence="8">The sequence shown here is derived from an EMBL/GenBank/DDBJ whole genome shotgun (WGS) entry which is preliminary data.</text>
</comment>
<evidence type="ECO:0000313" key="8">
    <source>
        <dbReference type="EMBL" id="KAF0852890.1"/>
    </source>
</evidence>
<comment type="subcellular location">
    <subcellularLocation>
        <location evidence="1 6">Mitochondrion matrix</location>
    </subcellularLocation>
</comment>
<evidence type="ECO:0000256" key="1">
    <source>
        <dbReference type="ARBA" id="ARBA00004305"/>
    </source>
</evidence>
<accession>A0A8K0AHA7</accession>
<name>A0A8K0AHA7_ANDGO</name>
<dbReference type="Pfam" id="PF13233">
    <property type="entry name" value="Complex1_LYR_2"/>
    <property type="match status" value="1"/>
</dbReference>
<keyword evidence="3" id="KW-0809">Transit peptide</keyword>
<dbReference type="PANTHER" id="PTHR13137">
    <property type="entry name" value="DC11 ACN9 HOMOLOG"/>
    <property type="match status" value="1"/>
</dbReference>
<dbReference type="PANTHER" id="PTHR13137:SF6">
    <property type="entry name" value="SUCCINATE DEHYDROGENASE ASSEMBLY FACTOR 3, MITOCHONDRIAL"/>
    <property type="match status" value="1"/>
</dbReference>
<evidence type="ECO:0000313" key="9">
    <source>
        <dbReference type="Proteomes" id="UP000799049"/>
    </source>
</evidence>
<dbReference type="AlphaFoldDB" id="A0A8K0AHA7"/>
<evidence type="ECO:0000256" key="2">
    <source>
        <dbReference type="ARBA" id="ARBA00006020"/>
    </source>
</evidence>
<dbReference type="OrthoDB" id="278329at2759"/>
<comment type="function">
    <text evidence="6">Plays an essential role in the assembly of succinate dehydrogenase (SDH), an enzyme complex (also referred to as respiratory complex II) that is a component of both the tricarboxylic acid (TCA) cycle and the mitochondrial electron transport chain, and which couples the oxidation of succinate to fumarate with the reduction of ubiquinone (coenzyme Q) to ubiquinol. Promotes maturation of the iron-sulfur protein subunit of the SDH catalytic dimer, protecting it from the deleterious effects of oxidants. May act together with SDHAF1.</text>
</comment>
<dbReference type="GO" id="GO:0005759">
    <property type="term" value="C:mitochondrial matrix"/>
    <property type="evidence" value="ECO:0007669"/>
    <property type="project" value="UniProtKB-SubCell"/>
</dbReference>
<dbReference type="GO" id="GO:0034553">
    <property type="term" value="P:mitochondrial respiratory chain complex II assembly"/>
    <property type="evidence" value="ECO:0007669"/>
    <property type="project" value="UniProtKB-UniRule"/>
</dbReference>
<comment type="subunit">
    <text evidence="6">Interacts with the iron-sulfur protein subunit within the SDH catalytic dimer.</text>
</comment>
<dbReference type="Proteomes" id="UP000799049">
    <property type="component" value="Unassembled WGS sequence"/>
</dbReference>
<gene>
    <name evidence="8" type="ORF">ANDGO_08771</name>
</gene>
<keyword evidence="9" id="KW-1185">Reference proteome</keyword>
<dbReference type="GO" id="GO:0006105">
    <property type="term" value="P:succinate metabolic process"/>
    <property type="evidence" value="ECO:0007669"/>
    <property type="project" value="TreeGrafter"/>
</dbReference>
<organism evidence="8 9">
    <name type="scientific">Andalucia godoyi</name>
    <name type="common">Flagellate</name>
    <dbReference type="NCBI Taxonomy" id="505711"/>
    <lineage>
        <taxon>Eukaryota</taxon>
        <taxon>Discoba</taxon>
        <taxon>Jakobida</taxon>
        <taxon>Andalucina</taxon>
        <taxon>Andaluciidae</taxon>
        <taxon>Andalucia</taxon>
    </lineage>
</organism>
<keyword evidence="5 6" id="KW-0143">Chaperone</keyword>
<evidence type="ECO:0000256" key="6">
    <source>
        <dbReference type="RuleBase" id="RU368039"/>
    </source>
</evidence>
<dbReference type="EMBL" id="VRVR01000011">
    <property type="protein sequence ID" value="KAF0852890.1"/>
    <property type="molecule type" value="Genomic_DNA"/>
</dbReference>
<comment type="similarity">
    <text evidence="2 6">Belongs to the complex I LYR family. SDHAF3 subfamily.</text>
</comment>
<dbReference type="CDD" id="cd20270">
    <property type="entry name" value="Complex1_LYR_SDHAF3_LYRM10"/>
    <property type="match status" value="1"/>
</dbReference>
<reference evidence="8" key="1">
    <citation type="submission" date="2019-09" db="EMBL/GenBank/DDBJ databases">
        <title>The Mitochondrial Proteome of the Jakobid, Andalucia godoyi, a Protist With the Most Gene-Rich and Bacteria-Like Mitochondrial Genome.</title>
        <authorList>
            <person name="Gray M.W."/>
            <person name="Burger G."/>
            <person name="Derelle R."/>
            <person name="Klimes V."/>
            <person name="Leger M."/>
            <person name="Sarrasin M."/>
            <person name="Vlcek C."/>
            <person name="Roger A.J."/>
            <person name="Elias M."/>
            <person name="Lang B.F."/>
        </authorList>
    </citation>
    <scope>NUCLEOTIDE SEQUENCE</scope>
    <source>
        <strain evidence="8">And28</strain>
    </source>
</reference>
<sequence>MSFGTGAWRESVLHLYRDILRTHRTTLPRTLRILGDKYVREEFKLHKTAGKQHAVPFVSQWQQYLDQLRRTSNLDDIGRHLSTEELETMDVEQRSQMGKLKKEAESIGARDGKG</sequence>
<proteinExistence type="inferred from homology"/>